<dbReference type="InterPro" id="IPR000048">
    <property type="entry name" value="IQ_motif_EF-hand-BS"/>
</dbReference>
<dbReference type="GO" id="GO:0019899">
    <property type="term" value="F:enzyme binding"/>
    <property type="evidence" value="ECO:0007669"/>
    <property type="project" value="Ensembl"/>
</dbReference>
<dbReference type="InterPro" id="IPR028765">
    <property type="entry name" value="IQCB1"/>
</dbReference>
<protein>
    <submittedName>
        <fullName evidence="2">IQ motif containing B1</fullName>
    </submittedName>
</protein>
<dbReference type="SMART" id="SM00015">
    <property type="entry name" value="IQ"/>
    <property type="match status" value="3"/>
</dbReference>
<dbReference type="CDD" id="cd23767">
    <property type="entry name" value="IQCD"/>
    <property type="match status" value="1"/>
</dbReference>
<sequence length="765" mass="85633">MAGGGGSAHTMPGTGTGTGTRTRSRSGTAAQPRRRGGGASPPPGHAPSAPWPRPHLALSPAPSRLAAGLSPASRRGDMQMSPLLLRSDWRASAATTRRRGGGGCRGGPRGRGRAHAPFTPPAAGGATPRGALGGNAAPLRAPPPCWRLPTGTPRLRSAAPGLRAAGRPPPPMAAADPRVLAVAARVAESRERDVPALLLALKEILNTPSLGRKESEKVKQDIYYYDLAQYCVLVLRQDFSRVCGGWVTAAQLAEILSHCCVGLEVKEDPEEFYTKFLPSAIDNLLLLGRRLQARFMRAVKDEEKQDFLRCFRTVTDAICWLFGGHIQLTKHVLQNDHFLQLLVTDDVETAVIMMSVLHSILGVNSSVLLQVDEETLHSVLDELVYKLSSTTNPVIGNAATKLLLLIAKFCNQLLNLLTTRYKGLKVLLSKQWIGKGFDRDLSQLLDLLYLEQSSGKKEMQRLHQAACIIQAAWRGFQTRKRLKKLPQAVTILQRSFRAKREQERQHLEKQKEDEALKLQMQLQRQRAMRLFHERQLALLEIIHASQVNKHLQEMEVKSALTIQRFWRGYRARRSFHQHRQSLKEYKAAVIIQRAACKFLEKQRSKRPLSPWKDPKGLTDERRLALQQKVDDYIKLHPASQMSEEMSKELHMQAQEKLAQFMLRSKLDQRAAQRRETLLAQVNTDVELLMNAPRLAETTEKDLAVFMSRSVPVATKAKQSHNAMLKYARWPWWKKLGDEFVEDDVIPDDALNAELGSLFIGGRKSY</sequence>
<dbReference type="GO" id="GO:0048496">
    <property type="term" value="P:maintenance of animal organ identity"/>
    <property type="evidence" value="ECO:0007669"/>
    <property type="project" value="Ensembl"/>
</dbReference>
<feature type="compositionally biased region" description="Low complexity" evidence="1">
    <location>
        <begin position="121"/>
        <end position="130"/>
    </location>
</feature>
<dbReference type="Gene3D" id="1.20.5.190">
    <property type="match status" value="2"/>
</dbReference>
<name>U3I511_ANAPP</name>
<dbReference type="GO" id="GO:0062063">
    <property type="term" value="F:BBSome binding"/>
    <property type="evidence" value="ECO:0007669"/>
    <property type="project" value="Ensembl"/>
</dbReference>
<keyword evidence="3" id="KW-1185">Reference proteome</keyword>
<gene>
    <name evidence="2" type="primary">IQCB1</name>
</gene>
<feature type="compositionally biased region" description="Low complexity" evidence="1">
    <location>
        <begin position="19"/>
        <end position="31"/>
    </location>
</feature>
<accession>U3I511</accession>
<dbReference type="InterPro" id="IPR027417">
    <property type="entry name" value="P-loop_NTPase"/>
</dbReference>
<dbReference type="Pfam" id="PF00612">
    <property type="entry name" value="IQ"/>
    <property type="match status" value="2"/>
</dbReference>
<dbReference type="PROSITE" id="PS50096">
    <property type="entry name" value="IQ"/>
    <property type="match status" value="2"/>
</dbReference>
<dbReference type="OMA" id="ANNIHES"/>
<feature type="compositionally biased region" description="Low complexity" evidence="1">
    <location>
        <begin position="54"/>
        <end position="73"/>
    </location>
</feature>
<dbReference type="Ensembl" id="ENSAPLT00000002919.2">
    <property type="protein sequence ID" value="ENSAPLP00000002332.2"/>
    <property type="gene ID" value="ENSAPLG00000002873.2"/>
</dbReference>
<dbReference type="PANTHER" id="PTHR15673:SF2">
    <property type="entry name" value="IQ CALMODULIN-BINDING MOTIF-CONTAINING PROTEIN 1"/>
    <property type="match status" value="1"/>
</dbReference>
<dbReference type="SUPFAM" id="SSF52540">
    <property type="entry name" value="P-loop containing nucleoside triphosphate hydrolases"/>
    <property type="match status" value="1"/>
</dbReference>
<feature type="compositionally biased region" description="Low complexity" evidence="1">
    <location>
        <begin position="153"/>
        <end position="166"/>
    </location>
</feature>
<dbReference type="PANTHER" id="PTHR15673">
    <property type="entry name" value="IQ CALMODULIN-BINDING MOTIF CONTAINING PROTEIN 1"/>
    <property type="match status" value="1"/>
</dbReference>
<dbReference type="GeneTree" id="ENSGT00390000002188"/>
<feature type="compositionally biased region" description="Pro residues" evidence="1">
    <location>
        <begin position="40"/>
        <end position="53"/>
    </location>
</feature>
<reference evidence="2" key="2">
    <citation type="submission" date="2025-08" db="UniProtKB">
        <authorList>
            <consortium name="Ensembl"/>
        </authorList>
    </citation>
    <scope>IDENTIFICATION</scope>
</reference>
<proteinExistence type="predicted"/>
<dbReference type="GO" id="GO:0061824">
    <property type="term" value="P:cytosolic ciliogenesis"/>
    <property type="evidence" value="ECO:0007669"/>
    <property type="project" value="Ensembl"/>
</dbReference>
<feature type="region of interest" description="Disordered" evidence="1">
    <location>
        <begin position="1"/>
        <end position="173"/>
    </location>
</feature>
<dbReference type="GO" id="GO:0005813">
    <property type="term" value="C:centrosome"/>
    <property type="evidence" value="ECO:0007669"/>
    <property type="project" value="Ensembl"/>
</dbReference>
<dbReference type="GO" id="GO:0001750">
    <property type="term" value="C:photoreceptor outer segment"/>
    <property type="evidence" value="ECO:0007669"/>
    <property type="project" value="Ensembl"/>
</dbReference>
<dbReference type="GO" id="GO:0005516">
    <property type="term" value="F:calmodulin binding"/>
    <property type="evidence" value="ECO:0007669"/>
    <property type="project" value="Ensembl"/>
</dbReference>
<evidence type="ECO:0000256" key="1">
    <source>
        <dbReference type="SAM" id="MobiDB-lite"/>
    </source>
</evidence>
<dbReference type="AlphaFoldDB" id="U3I511"/>
<reference evidence="2 3" key="1">
    <citation type="submission" date="2017-10" db="EMBL/GenBank/DDBJ databases">
        <title>A new Pekin duck reference genome.</title>
        <authorList>
            <person name="Hou Z.-C."/>
            <person name="Zhou Z.-K."/>
            <person name="Zhu F."/>
            <person name="Hou S.-S."/>
        </authorList>
    </citation>
    <scope>NUCLEOTIDE SEQUENCE [LARGE SCALE GENOMIC DNA]</scope>
</reference>
<dbReference type="GO" id="GO:0030674">
    <property type="term" value="F:protein-macromolecule adaptor activity"/>
    <property type="evidence" value="ECO:0007669"/>
    <property type="project" value="Ensembl"/>
</dbReference>
<organism evidence="2 3">
    <name type="scientific">Anas platyrhynchos platyrhynchos</name>
    <name type="common">Northern mallard</name>
    <dbReference type="NCBI Taxonomy" id="8840"/>
    <lineage>
        <taxon>Eukaryota</taxon>
        <taxon>Metazoa</taxon>
        <taxon>Chordata</taxon>
        <taxon>Craniata</taxon>
        <taxon>Vertebrata</taxon>
        <taxon>Euteleostomi</taxon>
        <taxon>Archelosauria</taxon>
        <taxon>Archosauria</taxon>
        <taxon>Dinosauria</taxon>
        <taxon>Saurischia</taxon>
        <taxon>Theropoda</taxon>
        <taxon>Coelurosauria</taxon>
        <taxon>Aves</taxon>
        <taxon>Neognathae</taxon>
        <taxon>Galloanserae</taxon>
        <taxon>Anseriformes</taxon>
        <taxon>Anatidae</taxon>
        <taxon>Anatinae</taxon>
        <taxon>Anas</taxon>
    </lineage>
</organism>
<dbReference type="Proteomes" id="UP000016666">
    <property type="component" value="Chromosome 7"/>
</dbReference>
<dbReference type="GO" id="GO:0032391">
    <property type="term" value="C:photoreceptor connecting cilium"/>
    <property type="evidence" value="ECO:0007669"/>
    <property type="project" value="Ensembl"/>
</dbReference>
<reference evidence="2" key="3">
    <citation type="submission" date="2025-09" db="UniProtKB">
        <authorList>
            <consortium name="Ensembl"/>
        </authorList>
    </citation>
    <scope>IDENTIFICATION</scope>
</reference>
<evidence type="ECO:0000313" key="3">
    <source>
        <dbReference type="Proteomes" id="UP000016666"/>
    </source>
</evidence>
<dbReference type="GO" id="GO:0045494">
    <property type="term" value="P:photoreceptor cell maintenance"/>
    <property type="evidence" value="ECO:0007669"/>
    <property type="project" value="Ensembl"/>
</dbReference>
<evidence type="ECO:0000313" key="2">
    <source>
        <dbReference type="Ensembl" id="ENSAPLP00000002332.2"/>
    </source>
</evidence>
<dbReference type="HOGENOM" id="CLU_035387_0_0_1"/>
<dbReference type="STRING" id="8840.ENSAPLP00000002332"/>